<dbReference type="GeneID" id="87919152"/>
<accession>A0AAE1IHF8</accession>
<dbReference type="EMBL" id="JAWRVG010000015">
    <property type="protein sequence ID" value="KAK4075139.1"/>
    <property type="molecule type" value="Genomic_DNA"/>
</dbReference>
<name>A0AAE1IHF8_9HYPO</name>
<feature type="compositionally biased region" description="Low complexity" evidence="1">
    <location>
        <begin position="167"/>
        <end position="178"/>
    </location>
</feature>
<dbReference type="AlphaFoldDB" id="A0AAE1IHF8"/>
<sequence>MSYAIIKNPSTFRQRASNQKTFDQLYQDGEWTSGASSWGRRELFAARVISSGPSDDIESLTRSYPDPNKRLSQPLNGFVHGMPSMDELGQKWDPELVRGTNPECLGLVWAALAEFVRREKLSRLVAAPPAASGSSGSRPTRLAAEVSRERTQEVQRITGEFRRSRSSSRSPSTTSASSGSLFGYVEPTYMPLLEGSTIRLVSSLCGLLLIYGQSRESTRPPLIWRADNLVSSFVGGERTISAADDGGIQMWDTARRVFRQVALLEAKRTLEFVGGKPFVTDEVLAQMVGQALALHRSNNPLYVAASPER</sequence>
<feature type="region of interest" description="Disordered" evidence="1">
    <location>
        <begin position="126"/>
        <end position="178"/>
    </location>
</feature>
<evidence type="ECO:0000313" key="2">
    <source>
        <dbReference type="EMBL" id="KAK4075139.1"/>
    </source>
</evidence>
<reference evidence="2" key="1">
    <citation type="submission" date="2023-11" db="EMBL/GenBank/DDBJ databases">
        <title>The genome sequences of three competitors of mushroom-forming fungi.</title>
        <authorList>
            <person name="Beijen E."/>
            <person name="Ohm R.A."/>
        </authorList>
    </citation>
    <scope>NUCLEOTIDE SEQUENCE</scope>
    <source>
        <strain evidence="2">CBS 100526</strain>
    </source>
</reference>
<proteinExistence type="predicted"/>
<dbReference type="RefSeq" id="XP_062756383.1">
    <property type="nucleotide sequence ID" value="XM_062899247.1"/>
</dbReference>
<comment type="caution">
    <text evidence="2">The sequence shown here is derived from an EMBL/GenBank/DDBJ whole genome shotgun (WGS) entry which is preliminary data.</text>
</comment>
<evidence type="ECO:0000313" key="3">
    <source>
        <dbReference type="Proteomes" id="UP001273209"/>
    </source>
</evidence>
<gene>
    <name evidence="2" type="ORF">Triagg1_4803</name>
</gene>
<dbReference type="Proteomes" id="UP001273209">
    <property type="component" value="Unassembled WGS sequence"/>
</dbReference>
<organism evidence="2 3">
    <name type="scientific">Trichoderma aggressivum f. europaeum</name>
    <dbReference type="NCBI Taxonomy" id="173218"/>
    <lineage>
        <taxon>Eukaryota</taxon>
        <taxon>Fungi</taxon>
        <taxon>Dikarya</taxon>
        <taxon>Ascomycota</taxon>
        <taxon>Pezizomycotina</taxon>
        <taxon>Sordariomycetes</taxon>
        <taxon>Hypocreomycetidae</taxon>
        <taxon>Hypocreales</taxon>
        <taxon>Hypocreaceae</taxon>
        <taxon>Trichoderma</taxon>
    </lineage>
</organism>
<feature type="compositionally biased region" description="Basic and acidic residues" evidence="1">
    <location>
        <begin position="146"/>
        <end position="163"/>
    </location>
</feature>
<keyword evidence="3" id="KW-1185">Reference proteome</keyword>
<protein>
    <submittedName>
        <fullName evidence="2">Uncharacterized protein</fullName>
    </submittedName>
</protein>
<feature type="compositionally biased region" description="Low complexity" evidence="1">
    <location>
        <begin position="126"/>
        <end position="137"/>
    </location>
</feature>
<evidence type="ECO:0000256" key="1">
    <source>
        <dbReference type="SAM" id="MobiDB-lite"/>
    </source>
</evidence>